<feature type="region of interest" description="Disordered" evidence="1">
    <location>
        <begin position="34"/>
        <end position="78"/>
    </location>
</feature>
<evidence type="ECO:0000256" key="1">
    <source>
        <dbReference type="SAM" id="MobiDB-lite"/>
    </source>
</evidence>
<sequence length="101" mass="11183">MRAERRLRRRLKGPKDLILEPIWEMVAPRFLDGETLPASSSRHSGSFARTRKTMEVEGCRGDLHTERGRARSVHVEDSAKGKIEAGAGVGLGLLRPEHIAG</sequence>
<dbReference type="EMBL" id="HBEA01016157">
    <property type="protein sequence ID" value="CAD8262824.1"/>
    <property type="molecule type" value="Transcribed_RNA"/>
</dbReference>
<reference evidence="2" key="1">
    <citation type="submission" date="2021-01" db="EMBL/GenBank/DDBJ databases">
        <authorList>
            <person name="Corre E."/>
            <person name="Pelletier E."/>
            <person name="Niang G."/>
            <person name="Scheremetjew M."/>
            <person name="Finn R."/>
            <person name="Kale V."/>
            <person name="Holt S."/>
            <person name="Cochrane G."/>
            <person name="Meng A."/>
            <person name="Brown T."/>
            <person name="Cohen L."/>
        </authorList>
    </citation>
    <scope>NUCLEOTIDE SEQUENCE</scope>
    <source>
        <strain evidence="2">CCMP2078</strain>
    </source>
</reference>
<dbReference type="AlphaFoldDB" id="A0A7R9UF24"/>
<organism evidence="2">
    <name type="scientific">Pinguiococcus pyrenoidosus</name>
    <dbReference type="NCBI Taxonomy" id="172671"/>
    <lineage>
        <taxon>Eukaryota</taxon>
        <taxon>Sar</taxon>
        <taxon>Stramenopiles</taxon>
        <taxon>Ochrophyta</taxon>
        <taxon>Pinguiophyceae</taxon>
        <taxon>Pinguiochrysidales</taxon>
        <taxon>Pinguiochrysidaceae</taxon>
        <taxon>Pinguiococcus</taxon>
    </lineage>
</organism>
<accession>A0A7R9UF24</accession>
<gene>
    <name evidence="2" type="ORF">PPYR1160_LOCUS12326</name>
</gene>
<protein>
    <submittedName>
        <fullName evidence="2">Uncharacterized protein</fullName>
    </submittedName>
</protein>
<name>A0A7R9UF24_9STRA</name>
<proteinExistence type="predicted"/>
<feature type="compositionally biased region" description="Basic and acidic residues" evidence="1">
    <location>
        <begin position="52"/>
        <end position="78"/>
    </location>
</feature>
<evidence type="ECO:0000313" key="2">
    <source>
        <dbReference type="EMBL" id="CAD8262824.1"/>
    </source>
</evidence>